<dbReference type="AlphaFoldDB" id="A0A136PQB6"/>
<dbReference type="InterPro" id="IPR010430">
    <property type="entry name" value="DUF1028"/>
</dbReference>
<dbReference type="Pfam" id="PF06267">
    <property type="entry name" value="DUF1028"/>
    <property type="match status" value="1"/>
</dbReference>
<organism evidence="1 2">
    <name type="scientific">Micromonospora rosaria</name>
    <dbReference type="NCBI Taxonomy" id="47874"/>
    <lineage>
        <taxon>Bacteria</taxon>
        <taxon>Bacillati</taxon>
        <taxon>Actinomycetota</taxon>
        <taxon>Actinomycetes</taxon>
        <taxon>Micromonosporales</taxon>
        <taxon>Micromonosporaceae</taxon>
        <taxon>Micromonospora</taxon>
    </lineage>
</organism>
<dbReference type="InterPro" id="IPR029055">
    <property type="entry name" value="Ntn_hydrolases_N"/>
</dbReference>
<name>A0A136PQB6_9ACTN</name>
<comment type="caution">
    <text evidence="1">The sequence shown here is derived from an EMBL/GenBank/DDBJ whole genome shotgun (WGS) entry which is preliminary data.</text>
</comment>
<dbReference type="OrthoDB" id="9790012at2"/>
<dbReference type="Gene3D" id="3.60.20.10">
    <property type="entry name" value="Glutamine Phosphoribosylpyrophosphate, subunit 1, domain 1"/>
    <property type="match status" value="1"/>
</dbReference>
<keyword evidence="2" id="KW-1185">Reference proteome</keyword>
<evidence type="ECO:0008006" key="3">
    <source>
        <dbReference type="Google" id="ProtNLM"/>
    </source>
</evidence>
<accession>A0A136PQB6</accession>
<protein>
    <recommendedName>
        <fullName evidence="3">Fimbrial assembly protein FimA</fullName>
    </recommendedName>
</protein>
<sequence length="231" mass="24312">MTFSLVARCPRTGHLGVAALTATAGVGKLLSHVRSGVGAVATQATHNPYLAYDGLPMLAEGRTPREVVDTLLARDPGREVRQAGMVDAAGQAYAVTGGRTLPWSGHRTGPGFAAQGNRLTGPQTLDAIVRAYLDEPGHDLVERLLRAIEAGEHTGGDRDGAGSATITVVGDEPYPLWDLRVDDHPDPAAELRRLYGVFQEQMLPIVRGLPTRDDPLGESARQVLAGGTAGV</sequence>
<evidence type="ECO:0000313" key="2">
    <source>
        <dbReference type="Proteomes" id="UP000070620"/>
    </source>
</evidence>
<dbReference type="EMBL" id="LRQV01000066">
    <property type="protein sequence ID" value="KXK60568.1"/>
    <property type="molecule type" value="Genomic_DNA"/>
</dbReference>
<dbReference type="PANTHER" id="PTHR39328:SF1">
    <property type="entry name" value="BLL2871 PROTEIN"/>
    <property type="match status" value="1"/>
</dbReference>
<reference evidence="1 2" key="1">
    <citation type="submission" date="2016-01" db="EMBL/GenBank/DDBJ databases">
        <title>Whole genome sequence and analysis of Micromonospora rosaria DSM 803, which can produce antibacterial substance rosamicin.</title>
        <authorList>
            <person name="Yang H."/>
            <person name="He X."/>
            <person name="Zhu D."/>
        </authorList>
    </citation>
    <scope>NUCLEOTIDE SEQUENCE [LARGE SCALE GENOMIC DNA]</scope>
    <source>
        <strain evidence="1 2">DSM 803</strain>
    </source>
</reference>
<dbReference type="SUPFAM" id="SSF56235">
    <property type="entry name" value="N-terminal nucleophile aminohydrolases (Ntn hydrolases)"/>
    <property type="match status" value="1"/>
</dbReference>
<dbReference type="PANTHER" id="PTHR39328">
    <property type="entry name" value="BLL2871 PROTEIN"/>
    <property type="match status" value="1"/>
</dbReference>
<proteinExistence type="predicted"/>
<dbReference type="RefSeq" id="WP_067367670.1">
    <property type="nucleotide sequence ID" value="NZ_JBIUBN010000009.1"/>
</dbReference>
<evidence type="ECO:0000313" key="1">
    <source>
        <dbReference type="EMBL" id="KXK60568.1"/>
    </source>
</evidence>
<gene>
    <name evidence="1" type="ORF">AWW66_18200</name>
</gene>
<dbReference type="Proteomes" id="UP000070620">
    <property type="component" value="Unassembled WGS sequence"/>
</dbReference>